<keyword evidence="3" id="KW-1185">Reference proteome</keyword>
<feature type="region of interest" description="Disordered" evidence="1">
    <location>
        <begin position="172"/>
        <end position="194"/>
    </location>
</feature>
<dbReference type="AlphaFoldDB" id="A0AAW0EQR1"/>
<evidence type="ECO:0000313" key="2">
    <source>
        <dbReference type="EMBL" id="KAK7196558.1"/>
    </source>
</evidence>
<dbReference type="Proteomes" id="UP001430356">
    <property type="component" value="Unassembled WGS sequence"/>
</dbReference>
<protein>
    <submittedName>
        <fullName evidence="2">Uncharacterized protein</fullName>
    </submittedName>
</protein>
<evidence type="ECO:0000313" key="3">
    <source>
        <dbReference type="Proteomes" id="UP001430356"/>
    </source>
</evidence>
<sequence length="215" mass="22633">MLDKTELPFRRASHAALEIEGEPDGVPLLFSIAVEEAGESTTTTHSTDLHVPAAPMLKSVEVSSVTFSASAGSSLRRVCILAQRLDSDGRVTGPPVPLAVTDTAVATVLVRLKVFSGERVRLILLQHGAGSAVSEIILSGCIFDSDACFGGAATPLSAVLSWTPEPFRRLGEPAAQRARKRGRSPSLVGQLSDHLGEEEPPTLVYAHVIGGDDES</sequence>
<gene>
    <name evidence="2" type="ORF">NESM_000594000</name>
</gene>
<evidence type="ECO:0000256" key="1">
    <source>
        <dbReference type="SAM" id="MobiDB-lite"/>
    </source>
</evidence>
<dbReference type="EMBL" id="JAECZO010000079">
    <property type="protein sequence ID" value="KAK7196558.1"/>
    <property type="molecule type" value="Genomic_DNA"/>
</dbReference>
<name>A0AAW0EQR1_9TRYP</name>
<proteinExistence type="predicted"/>
<comment type="caution">
    <text evidence="2">The sequence shown here is derived from an EMBL/GenBank/DDBJ whole genome shotgun (WGS) entry which is preliminary data.</text>
</comment>
<organism evidence="2 3">
    <name type="scientific">Novymonas esmeraldas</name>
    <dbReference type="NCBI Taxonomy" id="1808958"/>
    <lineage>
        <taxon>Eukaryota</taxon>
        <taxon>Discoba</taxon>
        <taxon>Euglenozoa</taxon>
        <taxon>Kinetoplastea</taxon>
        <taxon>Metakinetoplastina</taxon>
        <taxon>Trypanosomatida</taxon>
        <taxon>Trypanosomatidae</taxon>
        <taxon>Novymonas</taxon>
    </lineage>
</organism>
<accession>A0AAW0EQR1</accession>
<reference evidence="2 3" key="1">
    <citation type="journal article" date="2021" name="MBio">
        <title>A New Model Trypanosomatid, Novymonas esmeraldas: Genomic Perception of Its 'Candidatus Pandoraea novymonadis' Endosymbiont.</title>
        <authorList>
            <person name="Zakharova A."/>
            <person name="Saura A."/>
            <person name="Butenko A."/>
            <person name="Podesvova L."/>
            <person name="Warmusova S."/>
            <person name="Kostygov A.Y."/>
            <person name="Nenarokova A."/>
            <person name="Lukes J."/>
            <person name="Opperdoes F.R."/>
            <person name="Yurchenko V."/>
        </authorList>
    </citation>
    <scope>NUCLEOTIDE SEQUENCE [LARGE SCALE GENOMIC DNA]</scope>
    <source>
        <strain evidence="2 3">E262AT.01</strain>
    </source>
</reference>